<feature type="domain" description="HTH crp-type" evidence="6">
    <location>
        <begin position="158"/>
        <end position="230"/>
    </location>
</feature>
<accession>A0A5J5K239</accession>
<evidence type="ECO:0000259" key="6">
    <source>
        <dbReference type="PROSITE" id="PS51063"/>
    </source>
</evidence>
<dbReference type="CDD" id="cd00038">
    <property type="entry name" value="CAP_ED"/>
    <property type="match status" value="1"/>
</dbReference>
<evidence type="ECO:0000256" key="2">
    <source>
        <dbReference type="ARBA" id="ARBA00023125"/>
    </source>
</evidence>
<proteinExistence type="predicted"/>
<evidence type="ECO:0000313" key="7">
    <source>
        <dbReference type="EMBL" id="KAA9377032.1"/>
    </source>
</evidence>
<dbReference type="Pfam" id="PF13545">
    <property type="entry name" value="HTH_Crp_2"/>
    <property type="match status" value="1"/>
</dbReference>
<dbReference type="EMBL" id="VYTZ01000007">
    <property type="protein sequence ID" value="KAA9377032.1"/>
    <property type="molecule type" value="Genomic_DNA"/>
</dbReference>
<dbReference type="InterPro" id="IPR036390">
    <property type="entry name" value="WH_DNA-bd_sf"/>
</dbReference>
<dbReference type="InterPro" id="IPR012318">
    <property type="entry name" value="HTH_CRP"/>
</dbReference>
<dbReference type="SUPFAM" id="SSF51206">
    <property type="entry name" value="cAMP-binding domain-like"/>
    <property type="match status" value="1"/>
</dbReference>
<dbReference type="Proteomes" id="UP000327011">
    <property type="component" value="Unassembled WGS sequence"/>
</dbReference>
<comment type="caution">
    <text evidence="7">The sequence shown here is derived from an EMBL/GenBank/DDBJ whole genome shotgun (WGS) entry which is preliminary data.</text>
</comment>
<dbReference type="InterPro" id="IPR050397">
    <property type="entry name" value="Env_Response_Regulators"/>
</dbReference>
<feature type="domain" description="Cyclic nucleotide-binding" evidence="5">
    <location>
        <begin position="23"/>
        <end position="127"/>
    </location>
</feature>
<dbReference type="InterPro" id="IPR014710">
    <property type="entry name" value="RmlC-like_jellyroll"/>
</dbReference>
<keyword evidence="3" id="KW-0804">Transcription</keyword>
<sequence>MAASTPEPPHGPRRVGSWPPNTFLGSLDPATRDEMLSAGDPLQVASGETIVMEGDRRTRHVFLIIQGYVKVVSNSADGKVALLAIRAGGDLVGELAALDGSPRVASVVTVGPCFVRRIGQRDFLDFLVRHPGAALAVNATVAGKLRHSTWQRIEFGTSPVPVRAVRMLLHLATRYGEATREGVLIASLTQQELAAMIGSRENSVHKILRELKARKVIETRYGRILIRDRQALCDAAGISEIPSEYGVWPPPGPHSEED</sequence>
<dbReference type="Gene3D" id="2.60.120.10">
    <property type="entry name" value="Jelly Rolls"/>
    <property type="match status" value="1"/>
</dbReference>
<keyword evidence="2" id="KW-0238">DNA-binding</keyword>
<dbReference type="GO" id="GO:0003677">
    <property type="term" value="F:DNA binding"/>
    <property type="evidence" value="ECO:0007669"/>
    <property type="project" value="UniProtKB-KW"/>
</dbReference>
<evidence type="ECO:0000259" key="5">
    <source>
        <dbReference type="PROSITE" id="PS50042"/>
    </source>
</evidence>
<evidence type="ECO:0000256" key="4">
    <source>
        <dbReference type="SAM" id="MobiDB-lite"/>
    </source>
</evidence>
<gene>
    <name evidence="7" type="ORF">F5972_21560</name>
</gene>
<dbReference type="AlphaFoldDB" id="A0A5J5K239"/>
<evidence type="ECO:0000256" key="3">
    <source>
        <dbReference type="ARBA" id="ARBA00023163"/>
    </source>
</evidence>
<keyword evidence="8" id="KW-1185">Reference proteome</keyword>
<evidence type="ECO:0000313" key="8">
    <source>
        <dbReference type="Proteomes" id="UP000327011"/>
    </source>
</evidence>
<dbReference type="Gene3D" id="1.10.10.10">
    <property type="entry name" value="Winged helix-like DNA-binding domain superfamily/Winged helix DNA-binding domain"/>
    <property type="match status" value="1"/>
</dbReference>
<dbReference type="PANTHER" id="PTHR24567">
    <property type="entry name" value="CRP FAMILY TRANSCRIPTIONAL REGULATORY PROTEIN"/>
    <property type="match status" value="1"/>
</dbReference>
<dbReference type="GO" id="GO:0005829">
    <property type="term" value="C:cytosol"/>
    <property type="evidence" value="ECO:0007669"/>
    <property type="project" value="TreeGrafter"/>
</dbReference>
<dbReference type="SMART" id="SM00100">
    <property type="entry name" value="cNMP"/>
    <property type="match status" value="1"/>
</dbReference>
<name>A0A5J5K239_9ACTN</name>
<protein>
    <submittedName>
        <fullName evidence="7">Crp/Fnr family transcriptional regulator</fullName>
    </submittedName>
</protein>
<keyword evidence="1" id="KW-0805">Transcription regulation</keyword>
<dbReference type="PROSITE" id="PS51063">
    <property type="entry name" value="HTH_CRP_2"/>
    <property type="match status" value="1"/>
</dbReference>
<feature type="region of interest" description="Disordered" evidence="4">
    <location>
        <begin position="1"/>
        <end position="21"/>
    </location>
</feature>
<organism evidence="7 8">
    <name type="scientific">Microbispora cellulosiformans</name>
    <dbReference type="NCBI Taxonomy" id="2614688"/>
    <lineage>
        <taxon>Bacteria</taxon>
        <taxon>Bacillati</taxon>
        <taxon>Actinomycetota</taxon>
        <taxon>Actinomycetes</taxon>
        <taxon>Streptosporangiales</taxon>
        <taxon>Streptosporangiaceae</taxon>
        <taxon>Microbispora</taxon>
    </lineage>
</organism>
<dbReference type="InterPro" id="IPR000595">
    <property type="entry name" value="cNMP-bd_dom"/>
</dbReference>
<dbReference type="GO" id="GO:0003700">
    <property type="term" value="F:DNA-binding transcription factor activity"/>
    <property type="evidence" value="ECO:0007669"/>
    <property type="project" value="TreeGrafter"/>
</dbReference>
<dbReference type="PROSITE" id="PS50042">
    <property type="entry name" value="CNMP_BINDING_3"/>
    <property type="match status" value="1"/>
</dbReference>
<dbReference type="Pfam" id="PF00027">
    <property type="entry name" value="cNMP_binding"/>
    <property type="match status" value="1"/>
</dbReference>
<dbReference type="PANTHER" id="PTHR24567:SF68">
    <property type="entry name" value="DNA-BINDING TRANSCRIPTIONAL DUAL REGULATOR CRP"/>
    <property type="match status" value="1"/>
</dbReference>
<dbReference type="InterPro" id="IPR018490">
    <property type="entry name" value="cNMP-bd_dom_sf"/>
</dbReference>
<dbReference type="SUPFAM" id="SSF46785">
    <property type="entry name" value="Winged helix' DNA-binding domain"/>
    <property type="match status" value="1"/>
</dbReference>
<dbReference type="InterPro" id="IPR036388">
    <property type="entry name" value="WH-like_DNA-bd_sf"/>
</dbReference>
<reference evidence="7 8" key="1">
    <citation type="submission" date="2019-09" db="EMBL/GenBank/DDBJ databases">
        <title>Screening of Novel Bioactive Compounds from Soil-Associated.</title>
        <authorList>
            <person name="Gong X."/>
        </authorList>
    </citation>
    <scope>NUCLEOTIDE SEQUENCE [LARGE SCALE GENOMIC DNA]</scope>
    <source>
        <strain evidence="7 8">Gxj-6</strain>
    </source>
</reference>
<evidence type="ECO:0000256" key="1">
    <source>
        <dbReference type="ARBA" id="ARBA00023015"/>
    </source>
</evidence>